<organism evidence="1 2">
    <name type="scientific">Acaulospora colombiana</name>
    <dbReference type="NCBI Taxonomy" id="27376"/>
    <lineage>
        <taxon>Eukaryota</taxon>
        <taxon>Fungi</taxon>
        <taxon>Fungi incertae sedis</taxon>
        <taxon>Mucoromycota</taxon>
        <taxon>Glomeromycotina</taxon>
        <taxon>Glomeromycetes</taxon>
        <taxon>Diversisporales</taxon>
        <taxon>Acaulosporaceae</taxon>
        <taxon>Acaulospora</taxon>
    </lineage>
</organism>
<protein>
    <submittedName>
        <fullName evidence="1">13738_t:CDS:1</fullName>
    </submittedName>
</protein>
<dbReference type="EMBL" id="CAJVPT010000953">
    <property type="protein sequence ID" value="CAG8453755.1"/>
    <property type="molecule type" value="Genomic_DNA"/>
</dbReference>
<sequence length="392" mass="44534">MKIFHGLLQCRTPKRFTVRVAAETNLARSFRNSSVKAQQGNLRVSQRIGKLWNSRLTTVKFPSKDSNDQLMKYEELAFRSIKKVSFREIMSEAKRNVIKTFMPKGYPDSVTRDYLGFAKWEFIRNVAGSVTGVTGGDKICVCFQVLSTQTLLYSMGLGEKSIPLAATLNWVIKDGLGQLGVAIQLSSLLELLSPLFPGTFLIIASISNIDGCKKSSESPQDIRNHVPTPQNVSSREVFIRRYRSPFKIPLVIGPALRNYTSADHDDDLRSALKHRGFLHPEEYFILHAPNRHRIQSSRLPHVSIWFSQNAKSKDVIKGFYHACAIRHALEHVDPVSSNDGDHVSDIIKRTHEWIDSSFDTLMDALEENQWDIEYLFLIDNEESKLIVEEVRG</sequence>
<proteinExistence type="predicted"/>
<name>A0ACA9K5I9_9GLOM</name>
<evidence type="ECO:0000313" key="2">
    <source>
        <dbReference type="Proteomes" id="UP000789525"/>
    </source>
</evidence>
<gene>
    <name evidence="1" type="ORF">ACOLOM_LOCUS875</name>
</gene>
<keyword evidence="2" id="KW-1185">Reference proteome</keyword>
<comment type="caution">
    <text evidence="1">The sequence shown here is derived from an EMBL/GenBank/DDBJ whole genome shotgun (WGS) entry which is preliminary data.</text>
</comment>
<accession>A0ACA9K5I9</accession>
<evidence type="ECO:0000313" key="1">
    <source>
        <dbReference type="EMBL" id="CAG8453755.1"/>
    </source>
</evidence>
<reference evidence="1" key="1">
    <citation type="submission" date="2021-06" db="EMBL/GenBank/DDBJ databases">
        <authorList>
            <person name="Kallberg Y."/>
            <person name="Tangrot J."/>
            <person name="Rosling A."/>
        </authorList>
    </citation>
    <scope>NUCLEOTIDE SEQUENCE</scope>
    <source>
        <strain evidence="1">CL356</strain>
    </source>
</reference>
<dbReference type="Proteomes" id="UP000789525">
    <property type="component" value="Unassembled WGS sequence"/>
</dbReference>